<comment type="subcellular location">
    <subcellularLocation>
        <location evidence="1">Cell membrane</location>
        <topology evidence="1">Lipid-anchor</topology>
        <topology evidence="1">GPI-anchor</topology>
    </subcellularLocation>
    <subcellularLocation>
        <location evidence="2">Secreted</location>
    </subcellularLocation>
</comment>
<evidence type="ECO:0000256" key="6">
    <source>
        <dbReference type="ARBA" id="ARBA00022617"/>
    </source>
</evidence>
<keyword evidence="8 15" id="KW-0479">Metal-binding</keyword>
<evidence type="ECO:0000256" key="7">
    <source>
        <dbReference type="ARBA" id="ARBA00022622"/>
    </source>
</evidence>
<dbReference type="PANTHER" id="PTHR37928">
    <property type="entry name" value="CFEM DOMAIN PROTEIN (AFU_ORTHOLOGUE AFUA_6G14090)"/>
    <property type="match status" value="1"/>
</dbReference>
<evidence type="ECO:0000259" key="18">
    <source>
        <dbReference type="PROSITE" id="PS52012"/>
    </source>
</evidence>
<evidence type="ECO:0000256" key="2">
    <source>
        <dbReference type="ARBA" id="ARBA00004613"/>
    </source>
</evidence>
<feature type="disulfide bond" evidence="15">
    <location>
        <begin position="46"/>
        <end position="79"/>
    </location>
</feature>
<name>A0A3M7D7Q8_HORWE</name>
<accession>A0A3M7D7Q8</accession>
<feature type="compositionally biased region" description="Low complexity" evidence="16">
    <location>
        <begin position="101"/>
        <end position="180"/>
    </location>
</feature>
<keyword evidence="14" id="KW-0449">Lipoprotein</keyword>
<dbReference type="PANTHER" id="PTHR37928:SF1">
    <property type="entry name" value="CFEM DOMAIN PROTEIN (AFU_ORTHOLOGUE AFUA_6G14090)"/>
    <property type="match status" value="1"/>
</dbReference>
<feature type="binding site" description="axial binding residue" evidence="15">
    <location>
        <position position="41"/>
    </location>
    <ligand>
        <name>heme</name>
        <dbReference type="ChEBI" id="CHEBI:30413"/>
    </ligand>
    <ligandPart>
        <name>Fe</name>
        <dbReference type="ChEBI" id="CHEBI:18248"/>
    </ligandPart>
</feature>
<proteinExistence type="inferred from homology"/>
<protein>
    <recommendedName>
        <fullName evidence="18">CFEM domain-containing protein</fullName>
    </recommendedName>
</protein>
<keyword evidence="6 15" id="KW-0349">Heme</keyword>
<dbReference type="GO" id="GO:0005886">
    <property type="term" value="C:plasma membrane"/>
    <property type="evidence" value="ECO:0007669"/>
    <property type="project" value="UniProtKB-SubCell"/>
</dbReference>
<evidence type="ECO:0000256" key="5">
    <source>
        <dbReference type="ARBA" id="ARBA00022525"/>
    </source>
</evidence>
<organism evidence="19 20">
    <name type="scientific">Hortaea werneckii</name>
    <name type="common">Black yeast</name>
    <name type="synonym">Cladosporium werneckii</name>
    <dbReference type="NCBI Taxonomy" id="91943"/>
    <lineage>
        <taxon>Eukaryota</taxon>
        <taxon>Fungi</taxon>
        <taxon>Dikarya</taxon>
        <taxon>Ascomycota</taxon>
        <taxon>Pezizomycotina</taxon>
        <taxon>Dothideomycetes</taxon>
        <taxon>Dothideomycetidae</taxon>
        <taxon>Mycosphaerellales</taxon>
        <taxon>Teratosphaeriaceae</taxon>
        <taxon>Hortaea</taxon>
    </lineage>
</organism>
<dbReference type="EMBL" id="QWIN01000068">
    <property type="protein sequence ID" value="RMY60324.1"/>
    <property type="molecule type" value="Genomic_DNA"/>
</dbReference>
<evidence type="ECO:0000256" key="10">
    <source>
        <dbReference type="ARBA" id="ARBA00023004"/>
    </source>
</evidence>
<comment type="caution">
    <text evidence="15">Lacks conserved residue(s) required for the propagation of feature annotation.</text>
</comment>
<dbReference type="InterPro" id="IPR051735">
    <property type="entry name" value="CFEM_domain"/>
</dbReference>
<evidence type="ECO:0000313" key="20">
    <source>
        <dbReference type="Proteomes" id="UP000270230"/>
    </source>
</evidence>
<dbReference type="InterPro" id="IPR008427">
    <property type="entry name" value="Extracellular_membr_CFEM_dom"/>
</dbReference>
<evidence type="ECO:0000313" key="19">
    <source>
        <dbReference type="EMBL" id="RMY60324.1"/>
    </source>
</evidence>
<dbReference type="PROSITE" id="PS52012">
    <property type="entry name" value="CFEM"/>
    <property type="match status" value="1"/>
</dbReference>
<keyword evidence="12 15" id="KW-1015">Disulfide bond</keyword>
<evidence type="ECO:0000256" key="16">
    <source>
        <dbReference type="SAM" id="MobiDB-lite"/>
    </source>
</evidence>
<feature type="signal peptide" evidence="17">
    <location>
        <begin position="1"/>
        <end position="16"/>
    </location>
</feature>
<keyword evidence="9 17" id="KW-0732">Signal</keyword>
<evidence type="ECO:0000256" key="1">
    <source>
        <dbReference type="ARBA" id="ARBA00004609"/>
    </source>
</evidence>
<feature type="region of interest" description="Disordered" evidence="16">
    <location>
        <begin position="101"/>
        <end position="185"/>
    </location>
</feature>
<evidence type="ECO:0000256" key="11">
    <source>
        <dbReference type="ARBA" id="ARBA00023136"/>
    </source>
</evidence>
<dbReference type="GO" id="GO:0005576">
    <property type="term" value="C:extracellular region"/>
    <property type="evidence" value="ECO:0007669"/>
    <property type="project" value="UniProtKB-SubCell"/>
</dbReference>
<keyword evidence="11" id="KW-0472">Membrane</keyword>
<feature type="chain" id="PRO_5017927562" description="CFEM domain-containing protein" evidence="17">
    <location>
        <begin position="17"/>
        <end position="208"/>
    </location>
</feature>
<keyword evidence="5" id="KW-0964">Secreted</keyword>
<dbReference type="VEuPathDB" id="FungiDB:BTJ68_12655"/>
<evidence type="ECO:0000256" key="9">
    <source>
        <dbReference type="ARBA" id="ARBA00022729"/>
    </source>
</evidence>
<dbReference type="OrthoDB" id="275227at2759"/>
<comment type="similarity">
    <text evidence="3">Belongs to the RBT5 family.</text>
</comment>
<evidence type="ECO:0000256" key="14">
    <source>
        <dbReference type="ARBA" id="ARBA00023288"/>
    </source>
</evidence>
<dbReference type="SMART" id="SM00747">
    <property type="entry name" value="CFEM"/>
    <property type="match status" value="1"/>
</dbReference>
<sequence>MRTAFAVLAFAGAVLAQVDISNLPSCAYGCVTNLGGCNQLDITCICSDTELISGLACCVSKECDPQDQDKTIQFAQNLCGGEGVDNLPTSATCASTASATASSTGTRTGTAAGAAGTTDASTGMMATGSGSMTMTATSMSESATGTAADASASSSEATGGSSTASDAANTGSSSASASAAEQTDNAGARNAEGGLGLVMLVAGLVAAL</sequence>
<feature type="domain" description="CFEM" evidence="18">
    <location>
        <begin position="1"/>
        <end position="107"/>
    </location>
</feature>
<keyword evidence="4" id="KW-1003">Cell membrane</keyword>
<dbReference type="GO" id="GO:0098552">
    <property type="term" value="C:side of membrane"/>
    <property type="evidence" value="ECO:0007669"/>
    <property type="project" value="UniProtKB-KW"/>
</dbReference>
<dbReference type="Pfam" id="PF05730">
    <property type="entry name" value="CFEM"/>
    <property type="match status" value="1"/>
</dbReference>
<keyword evidence="13" id="KW-0325">Glycoprotein</keyword>
<gene>
    <name evidence="19" type="ORF">D0865_01595</name>
</gene>
<evidence type="ECO:0000256" key="12">
    <source>
        <dbReference type="ARBA" id="ARBA00023157"/>
    </source>
</evidence>
<dbReference type="GO" id="GO:0046872">
    <property type="term" value="F:metal ion binding"/>
    <property type="evidence" value="ECO:0007669"/>
    <property type="project" value="UniProtKB-UniRule"/>
</dbReference>
<keyword evidence="7" id="KW-0336">GPI-anchor</keyword>
<evidence type="ECO:0000256" key="13">
    <source>
        <dbReference type="ARBA" id="ARBA00023180"/>
    </source>
</evidence>
<dbReference type="AlphaFoldDB" id="A0A3M7D7Q8"/>
<reference evidence="19 20" key="1">
    <citation type="journal article" date="2018" name="BMC Genomics">
        <title>Genomic evidence for intraspecific hybridization in a clonal and extremely halotolerant yeast.</title>
        <authorList>
            <person name="Gostincar C."/>
            <person name="Stajich J.E."/>
            <person name="Zupancic J."/>
            <person name="Zalar P."/>
            <person name="Gunde-Cimerman N."/>
        </authorList>
    </citation>
    <scope>NUCLEOTIDE SEQUENCE [LARGE SCALE GENOMIC DNA]</scope>
    <source>
        <strain evidence="19 20">EXF-151</strain>
    </source>
</reference>
<evidence type="ECO:0000256" key="15">
    <source>
        <dbReference type="PROSITE-ProRule" id="PRU01356"/>
    </source>
</evidence>
<dbReference type="Proteomes" id="UP000270230">
    <property type="component" value="Unassembled WGS sequence"/>
</dbReference>
<evidence type="ECO:0000256" key="8">
    <source>
        <dbReference type="ARBA" id="ARBA00022723"/>
    </source>
</evidence>
<evidence type="ECO:0000256" key="3">
    <source>
        <dbReference type="ARBA" id="ARBA00010031"/>
    </source>
</evidence>
<evidence type="ECO:0000256" key="4">
    <source>
        <dbReference type="ARBA" id="ARBA00022475"/>
    </source>
</evidence>
<feature type="disulfide bond" evidence="15">
    <location>
        <begin position="37"/>
        <end position="44"/>
    </location>
</feature>
<comment type="caution">
    <text evidence="19">The sequence shown here is derived from an EMBL/GenBank/DDBJ whole genome shotgun (WGS) entry which is preliminary data.</text>
</comment>
<evidence type="ECO:0000256" key="17">
    <source>
        <dbReference type="SAM" id="SignalP"/>
    </source>
</evidence>
<keyword evidence="10 15" id="KW-0408">Iron</keyword>